<gene>
    <name evidence="2" type="ORF">ACFQ1Q_11740</name>
</gene>
<keyword evidence="2" id="KW-0808">Transferase</keyword>
<keyword evidence="3" id="KW-1185">Reference proteome</keyword>
<feature type="domain" description="DinB-like" evidence="1">
    <location>
        <begin position="39"/>
        <end position="170"/>
    </location>
</feature>
<sequence length="180" mass="20847">MTASQLKALKYPIGTFSAPKTISKSNLKNWISDIEAFPKSIEDITKNLNEVELNYNYRPEGWTIKQVVHHCADSHINSIVRFKLALTEDTPTIRPYFEDRWATLVDYEDDINSAIQILKGVHHKLDTLLRNFTEDDLKRTFIHPEHGQSFTLAETIGTYAWHSNHHLAHIKQALKYKGQF</sequence>
<protein>
    <submittedName>
        <fullName evidence="2">YfiT family bacillithiol transferase</fullName>
    </submittedName>
</protein>
<dbReference type="InterPro" id="IPR024775">
    <property type="entry name" value="DinB-like"/>
</dbReference>
<accession>A0ABW3N898</accession>
<organism evidence="2 3">
    <name type="scientific">Winogradskyella litorisediminis</name>
    <dbReference type="NCBI Taxonomy" id="1156618"/>
    <lineage>
        <taxon>Bacteria</taxon>
        <taxon>Pseudomonadati</taxon>
        <taxon>Bacteroidota</taxon>
        <taxon>Flavobacteriia</taxon>
        <taxon>Flavobacteriales</taxon>
        <taxon>Flavobacteriaceae</taxon>
        <taxon>Winogradskyella</taxon>
    </lineage>
</organism>
<reference evidence="3" key="1">
    <citation type="journal article" date="2019" name="Int. J. Syst. Evol. Microbiol.">
        <title>The Global Catalogue of Microorganisms (GCM) 10K type strain sequencing project: providing services to taxonomists for standard genome sequencing and annotation.</title>
        <authorList>
            <consortium name="The Broad Institute Genomics Platform"/>
            <consortium name="The Broad Institute Genome Sequencing Center for Infectious Disease"/>
            <person name="Wu L."/>
            <person name="Ma J."/>
        </authorList>
    </citation>
    <scope>NUCLEOTIDE SEQUENCE [LARGE SCALE GENOMIC DNA]</scope>
    <source>
        <strain evidence="3">CCUG 62215</strain>
    </source>
</reference>
<dbReference type="GO" id="GO:0016740">
    <property type="term" value="F:transferase activity"/>
    <property type="evidence" value="ECO:0007669"/>
    <property type="project" value="UniProtKB-KW"/>
</dbReference>
<evidence type="ECO:0000313" key="3">
    <source>
        <dbReference type="Proteomes" id="UP001597013"/>
    </source>
</evidence>
<dbReference type="InterPro" id="IPR034660">
    <property type="entry name" value="DinB/YfiT-like"/>
</dbReference>
<evidence type="ECO:0000313" key="2">
    <source>
        <dbReference type="EMBL" id="MFD1063919.1"/>
    </source>
</evidence>
<proteinExistence type="predicted"/>
<dbReference type="Gene3D" id="1.20.120.450">
    <property type="entry name" value="dinb family like domain"/>
    <property type="match status" value="1"/>
</dbReference>
<evidence type="ECO:0000259" key="1">
    <source>
        <dbReference type="Pfam" id="PF12867"/>
    </source>
</evidence>
<dbReference type="EMBL" id="JBHTJL010000016">
    <property type="protein sequence ID" value="MFD1063919.1"/>
    <property type="molecule type" value="Genomic_DNA"/>
</dbReference>
<dbReference type="RefSeq" id="WP_386131625.1">
    <property type="nucleotide sequence ID" value="NZ_JBHTJL010000016.1"/>
</dbReference>
<dbReference type="Pfam" id="PF12867">
    <property type="entry name" value="DinB_2"/>
    <property type="match status" value="1"/>
</dbReference>
<name>A0ABW3N898_9FLAO</name>
<comment type="caution">
    <text evidence="2">The sequence shown here is derived from an EMBL/GenBank/DDBJ whole genome shotgun (WGS) entry which is preliminary data.</text>
</comment>
<dbReference type="SUPFAM" id="SSF109854">
    <property type="entry name" value="DinB/YfiT-like putative metalloenzymes"/>
    <property type="match status" value="1"/>
</dbReference>
<dbReference type="NCBIfam" id="NF009807">
    <property type="entry name" value="PRK13291.1"/>
    <property type="match status" value="1"/>
</dbReference>
<dbReference type="Proteomes" id="UP001597013">
    <property type="component" value="Unassembled WGS sequence"/>
</dbReference>